<sequence>MFLRGPVHTGLLRGTVAVSPPWRIILILEEQSHRFPRGGADLSSAVLRTSSSMLKKTRRSPLQDSLMDEQGGNRKVPFKRNLLQEIKATLVADDPLNPSPPQSHTATNVASTSKSGARLKQGAPSDFELMAAMMHRITMLENTLRSQALEMHQKDEMISVLEEQLRSKEEPEGTPCLSSRYELKKRCQMLQNKVQDMENFLSDYGLIWVGDEDTSNSEESPQNTNSGLSPNGGFQMNFDLVLRRIRELNVLAGEGESFVQTTGTGAKLAKKDPIQLKLYRNGIVMFDGPFRSYQEHSTQQCMQDLMDGYFPSELQQRFPDGVPFEVHDRRDEEFMARMPWHTFPGDGQAVCGKESTNSVGFDPERRLTTDQFLNKLPKVVVKAGNVFNIRDSLRRTLQGLSDAPSSSSEILIDTPALQAMMERTQKINSGKAAQAAVTLKLKSEDGNLTYVMKMSLSETVGQLRGYLDKHRWKKDPRELLTSVKFNVHNPVVSRCSTEGQFILAMTSSVHIHPAASVMTIGPSSPMDSQKTSL</sequence>
<dbReference type="STRING" id="33528.ENSGAFP00000003463"/>
<keyword evidence="4" id="KW-0206">Cytoskeleton</keyword>
<gene>
    <name evidence="12" type="ORF">CCH79_00007524</name>
</gene>
<evidence type="ECO:0000313" key="13">
    <source>
        <dbReference type="Proteomes" id="UP000250572"/>
    </source>
</evidence>
<comment type="function">
    <text evidence="5">May be involved in the reorganization of actin cytoskeleton mediated by RND1, RND2 and RND3. Promotes RHOA activation mediated by GNA12 and GNA13.</text>
</comment>
<dbReference type="SUPFAM" id="SSF102848">
    <property type="entry name" value="NSFL1 (p97 ATPase) cofactor p47, SEP domain"/>
    <property type="match status" value="1"/>
</dbReference>
<dbReference type="GO" id="GO:0005856">
    <property type="term" value="C:cytoskeleton"/>
    <property type="evidence" value="ECO:0007669"/>
    <property type="project" value="UniProtKB-SubCell"/>
</dbReference>
<protein>
    <recommendedName>
        <fullName evidence="7">UBX domain-containing protein 11</fullName>
    </recommendedName>
    <alternativeName>
        <fullName evidence="9">Socius</fullName>
    </alternativeName>
    <alternativeName>
        <fullName evidence="8">UBX domain-containing protein 5</fullName>
    </alternativeName>
</protein>
<evidence type="ECO:0000256" key="1">
    <source>
        <dbReference type="ARBA" id="ARBA00004245"/>
    </source>
</evidence>
<dbReference type="Pfam" id="PF08059">
    <property type="entry name" value="SEP"/>
    <property type="match status" value="1"/>
</dbReference>
<keyword evidence="3" id="KW-0175">Coiled coil</keyword>
<feature type="region of interest" description="Disordered" evidence="10">
    <location>
        <begin position="51"/>
        <end position="78"/>
    </location>
</feature>
<evidence type="ECO:0000256" key="7">
    <source>
        <dbReference type="ARBA" id="ARBA00073759"/>
    </source>
</evidence>
<evidence type="ECO:0000256" key="8">
    <source>
        <dbReference type="ARBA" id="ARBA00075811"/>
    </source>
</evidence>
<dbReference type="Gene3D" id="3.30.420.210">
    <property type="entry name" value="SEP domain"/>
    <property type="match status" value="1"/>
</dbReference>
<evidence type="ECO:0000256" key="10">
    <source>
        <dbReference type="SAM" id="MobiDB-lite"/>
    </source>
</evidence>
<dbReference type="EMBL" id="NHOQ01000034">
    <property type="protein sequence ID" value="PWA33678.1"/>
    <property type="molecule type" value="Genomic_DNA"/>
</dbReference>
<dbReference type="Proteomes" id="UP000250572">
    <property type="component" value="Unassembled WGS sequence"/>
</dbReference>
<comment type="subcellular location">
    <subcellularLocation>
        <location evidence="1">Cytoplasm</location>
        <location evidence="1">Cytoskeleton</location>
    </subcellularLocation>
</comment>
<proteinExistence type="predicted"/>
<feature type="domain" description="SEP" evidence="11">
    <location>
        <begin position="271"/>
        <end position="335"/>
    </location>
</feature>
<evidence type="ECO:0000256" key="5">
    <source>
        <dbReference type="ARBA" id="ARBA00059434"/>
    </source>
</evidence>
<dbReference type="FunFam" id="3.30.420.210:FF:000003">
    <property type="entry name" value="UBX domain protein 11"/>
    <property type="match status" value="1"/>
</dbReference>
<keyword evidence="2" id="KW-0963">Cytoplasm</keyword>
<evidence type="ECO:0000256" key="4">
    <source>
        <dbReference type="ARBA" id="ARBA00023212"/>
    </source>
</evidence>
<dbReference type="AlphaFoldDB" id="A0A315WEB7"/>
<dbReference type="PANTHER" id="PTHR23333">
    <property type="entry name" value="UBX DOMAIN CONTAINING PROTEIN"/>
    <property type="match status" value="1"/>
</dbReference>
<feature type="region of interest" description="Disordered" evidence="10">
    <location>
        <begin position="92"/>
        <end position="120"/>
    </location>
</feature>
<evidence type="ECO:0000256" key="6">
    <source>
        <dbReference type="ARBA" id="ARBA00062345"/>
    </source>
</evidence>
<dbReference type="PROSITE" id="PS51399">
    <property type="entry name" value="SEP"/>
    <property type="match status" value="1"/>
</dbReference>
<accession>A0A315WEB7</accession>
<evidence type="ECO:0000256" key="3">
    <source>
        <dbReference type="ARBA" id="ARBA00023054"/>
    </source>
</evidence>
<dbReference type="InterPro" id="IPR012989">
    <property type="entry name" value="SEP_domain"/>
</dbReference>
<feature type="compositionally biased region" description="Polar residues" evidence="10">
    <location>
        <begin position="102"/>
        <end position="115"/>
    </location>
</feature>
<feature type="region of interest" description="Disordered" evidence="10">
    <location>
        <begin position="212"/>
        <end position="231"/>
    </location>
</feature>
<name>A0A315WEB7_GAMAF</name>
<dbReference type="GO" id="GO:0043130">
    <property type="term" value="F:ubiquitin binding"/>
    <property type="evidence" value="ECO:0007669"/>
    <property type="project" value="TreeGrafter"/>
</dbReference>
<evidence type="ECO:0000256" key="2">
    <source>
        <dbReference type="ARBA" id="ARBA00022490"/>
    </source>
</evidence>
<comment type="subunit">
    <text evidence="6">Interacts with GNA12, GNA13, RND1, RND2 and RND3.</text>
</comment>
<feature type="compositionally biased region" description="Polar residues" evidence="10">
    <location>
        <begin position="217"/>
        <end position="231"/>
    </location>
</feature>
<dbReference type="InterPro" id="IPR036241">
    <property type="entry name" value="NSFL1C_SEP_dom_sf"/>
</dbReference>
<comment type="caution">
    <text evidence="12">The sequence shown here is derived from an EMBL/GenBank/DDBJ whole genome shotgun (WGS) entry which is preliminary data.</text>
</comment>
<evidence type="ECO:0000256" key="9">
    <source>
        <dbReference type="ARBA" id="ARBA00081109"/>
    </source>
</evidence>
<dbReference type="GO" id="GO:0043161">
    <property type="term" value="P:proteasome-mediated ubiquitin-dependent protein catabolic process"/>
    <property type="evidence" value="ECO:0007669"/>
    <property type="project" value="TreeGrafter"/>
</dbReference>
<organism evidence="12 13">
    <name type="scientific">Gambusia affinis</name>
    <name type="common">Western mosquitofish</name>
    <name type="synonym">Heterandria affinis</name>
    <dbReference type="NCBI Taxonomy" id="33528"/>
    <lineage>
        <taxon>Eukaryota</taxon>
        <taxon>Metazoa</taxon>
        <taxon>Chordata</taxon>
        <taxon>Craniata</taxon>
        <taxon>Vertebrata</taxon>
        <taxon>Euteleostomi</taxon>
        <taxon>Actinopterygii</taxon>
        <taxon>Neopterygii</taxon>
        <taxon>Teleostei</taxon>
        <taxon>Neoteleostei</taxon>
        <taxon>Acanthomorphata</taxon>
        <taxon>Ovalentaria</taxon>
        <taxon>Atherinomorphae</taxon>
        <taxon>Cyprinodontiformes</taxon>
        <taxon>Poeciliidae</taxon>
        <taxon>Poeciliinae</taxon>
        <taxon>Gambusia</taxon>
    </lineage>
</organism>
<reference evidence="12 13" key="1">
    <citation type="journal article" date="2018" name="G3 (Bethesda)">
        <title>A High-Quality Reference Genome for the Invasive Mosquitofish Gambusia affinis Using a Chicago Library.</title>
        <authorList>
            <person name="Hoffberg S.L."/>
            <person name="Troendle N.J."/>
            <person name="Glenn T.C."/>
            <person name="Mahmud O."/>
            <person name="Louha S."/>
            <person name="Chalopin D."/>
            <person name="Bennetzen J.L."/>
            <person name="Mauricio R."/>
        </authorList>
    </citation>
    <scope>NUCLEOTIDE SEQUENCE [LARGE SCALE GENOMIC DNA]</scope>
    <source>
        <strain evidence="12">NE01/NJP1002.9</strain>
        <tissue evidence="12">Muscle</tissue>
    </source>
</reference>
<keyword evidence="13" id="KW-1185">Reference proteome</keyword>
<evidence type="ECO:0000259" key="11">
    <source>
        <dbReference type="PROSITE" id="PS51399"/>
    </source>
</evidence>
<evidence type="ECO:0000313" key="12">
    <source>
        <dbReference type="EMBL" id="PWA33678.1"/>
    </source>
</evidence>
<dbReference type="PANTHER" id="PTHR23333:SF4">
    <property type="entry name" value="UBX DOMAIN-CONTAINING PROTEIN 11"/>
    <property type="match status" value="1"/>
</dbReference>